<comment type="function">
    <text evidence="8">Non-catalytic component of the H/ACA small nucleolar ribonucleoprotein (H/ACA snoRNP), which catalyzes pseudouridylation of rRNA and is required for ribosome biogenesis. This involves the isomerization of uridine such that the ribose is subsequently attached to C5, instead of the normal N1. Pseudouridine ('psi') residues may serve to stabilize the conformation of rRNAs. The H/ACA snoRNP complex also mediates pseudouridylation of other types of RNAs. The H/ACA snoRNP complex mediates pseudouridylation at position 93 in U2 snRNA.</text>
</comment>
<dbReference type="Gene3D" id="2.40.10.230">
    <property type="entry name" value="Probable tRNA pseudouridine synthase domain"/>
    <property type="match status" value="1"/>
</dbReference>
<gene>
    <name evidence="11" type="ORF">AWRI4620_LOCUS1344</name>
</gene>
<reference evidence="11" key="1">
    <citation type="submission" date="2020-06" db="EMBL/GenBank/DDBJ databases">
        <authorList>
            <person name="Onetto C."/>
        </authorList>
    </citation>
    <scope>NUCLEOTIDE SEQUENCE</scope>
</reference>
<dbReference type="InterPro" id="IPR009000">
    <property type="entry name" value="Transl_B-barrel_sf"/>
</dbReference>
<accession>A0A9N8PNS5</accession>
<dbReference type="Pfam" id="PF04410">
    <property type="entry name" value="Gar1"/>
    <property type="match status" value="1"/>
</dbReference>
<organism evidence="11 12">
    <name type="scientific">Aureobasidium uvarum</name>
    <dbReference type="NCBI Taxonomy" id="2773716"/>
    <lineage>
        <taxon>Eukaryota</taxon>
        <taxon>Fungi</taxon>
        <taxon>Dikarya</taxon>
        <taxon>Ascomycota</taxon>
        <taxon>Pezizomycotina</taxon>
        <taxon>Dothideomycetes</taxon>
        <taxon>Dothideomycetidae</taxon>
        <taxon>Dothideales</taxon>
        <taxon>Saccotheciaceae</taxon>
        <taxon>Aureobasidium</taxon>
    </lineage>
</organism>
<keyword evidence="6 10" id="KW-0687">Ribonucleoprotein</keyword>
<keyword evidence="5 10" id="KW-0539">Nucleus</keyword>
<dbReference type="GO" id="GO:0031429">
    <property type="term" value="C:box H/ACA snoRNP complex"/>
    <property type="evidence" value="ECO:0007669"/>
    <property type="project" value="TreeGrafter"/>
</dbReference>
<keyword evidence="3 10" id="KW-0698">rRNA processing</keyword>
<dbReference type="FunFam" id="2.40.10.230:FF:000001">
    <property type="entry name" value="H/ACA ribonucleoprotein complex subunit"/>
    <property type="match status" value="1"/>
</dbReference>
<dbReference type="PANTHER" id="PTHR23237:SF6">
    <property type="entry name" value="H_ACA RIBONUCLEOPROTEIN COMPLEX SUBUNIT 1"/>
    <property type="match status" value="1"/>
</dbReference>
<dbReference type="SUPFAM" id="SSF50447">
    <property type="entry name" value="Translation proteins"/>
    <property type="match status" value="1"/>
</dbReference>
<dbReference type="EMBL" id="CAINUL010000001">
    <property type="protein sequence ID" value="CAD0107089.1"/>
    <property type="molecule type" value="Genomic_DNA"/>
</dbReference>
<evidence type="ECO:0000256" key="3">
    <source>
        <dbReference type="ARBA" id="ARBA00022552"/>
    </source>
</evidence>
<protein>
    <recommendedName>
        <fullName evidence="10">H/ACA ribonucleoprotein complex subunit</fullName>
    </recommendedName>
</protein>
<comment type="subcellular location">
    <subcellularLocation>
        <location evidence="1 10">Nucleus</location>
        <location evidence="1 10">Nucleolus</location>
    </subcellularLocation>
</comment>
<evidence type="ECO:0000256" key="7">
    <source>
        <dbReference type="ARBA" id="ARBA00038293"/>
    </source>
</evidence>
<dbReference type="InterPro" id="IPR038664">
    <property type="entry name" value="Gar1/Naf1_Cbf5-bd_sf"/>
</dbReference>
<keyword evidence="2 10" id="KW-0690">Ribosome biogenesis</keyword>
<evidence type="ECO:0000313" key="11">
    <source>
        <dbReference type="EMBL" id="CAD0107089.1"/>
    </source>
</evidence>
<proteinExistence type="inferred from homology"/>
<evidence type="ECO:0000256" key="4">
    <source>
        <dbReference type="ARBA" id="ARBA00022884"/>
    </source>
</evidence>
<evidence type="ECO:0000256" key="10">
    <source>
        <dbReference type="RuleBase" id="RU364004"/>
    </source>
</evidence>
<keyword evidence="12" id="KW-1185">Reference proteome</keyword>
<comment type="function">
    <text evidence="10">Required for ribosome biogenesis. Part of a complex which catalyzes pseudouridylation of rRNA. This involves the isomerization of uridine such that the ribose is subsequently attached to C5, instead of the normal N1. Pseudouridine ("psi") residues may serve to stabilize the conformation of rRNAs.</text>
</comment>
<dbReference type="PANTHER" id="PTHR23237">
    <property type="entry name" value="NUCLEOLAR PROTEIN FAMILY A MEMBER 1 SNORNP PROTEIN GAR1"/>
    <property type="match status" value="1"/>
</dbReference>
<dbReference type="Proteomes" id="UP000745764">
    <property type="component" value="Unassembled WGS sequence"/>
</dbReference>
<comment type="caution">
    <text evidence="11">The sequence shown here is derived from an EMBL/GenBank/DDBJ whole genome shotgun (WGS) entry which is preliminary data.</text>
</comment>
<evidence type="ECO:0000256" key="9">
    <source>
        <dbReference type="ARBA" id="ARBA00062786"/>
    </source>
</evidence>
<comment type="similarity">
    <text evidence="7 10">Belongs to the GAR1 family.</text>
</comment>
<evidence type="ECO:0000256" key="1">
    <source>
        <dbReference type="ARBA" id="ARBA00004604"/>
    </source>
</evidence>
<comment type="subunit">
    <text evidence="9 10">Component of the small nucleolar ribonucleoprotein particles containing H/ACA-type snoRNAs (H/ACA snoRNPs).</text>
</comment>
<dbReference type="GO" id="GO:0034513">
    <property type="term" value="F:box H/ACA snoRNA binding"/>
    <property type="evidence" value="ECO:0007669"/>
    <property type="project" value="TreeGrafter"/>
</dbReference>
<evidence type="ECO:0000256" key="5">
    <source>
        <dbReference type="ARBA" id="ARBA00023242"/>
    </source>
</evidence>
<evidence type="ECO:0000256" key="8">
    <source>
        <dbReference type="ARBA" id="ARBA00053712"/>
    </source>
</evidence>
<name>A0A9N8PNS5_9PEZI</name>
<dbReference type="AlphaFoldDB" id="A0A9N8PNS5"/>
<dbReference type="GO" id="GO:0000454">
    <property type="term" value="P:snoRNA guided rRNA pseudouridine synthesis"/>
    <property type="evidence" value="ECO:0007669"/>
    <property type="project" value="TreeGrafter"/>
</dbReference>
<dbReference type="InterPro" id="IPR007504">
    <property type="entry name" value="H/ACA_rnp_Gar1/Naf1"/>
</dbReference>
<sequence>MGTFMHASEGEMVCTSTNVKIPYFNAPIYLENKTAVGKVDEILGPINQVYFTIKPQEGIVATSFKNGDKFYIGGDKLLPLERYFSSSRQTCCCNPVLTLSPDSCPSPSLLPVLPRSRSPQAVAVLVAVSVTAEVVVAVEVQEADSEAVAVRASVAVEAQEVDSVTVVAVDSRAVEAREVSVAVVVAVVVVVAEAATKNSCLDTKEKCKHVGVNRQWRHGVMRPWTAWEMVHKEALFRKRGSSSHVLRCTGLLNTEKTSKKKLFQLHSF</sequence>
<dbReference type="OrthoDB" id="2187159at2759"/>
<evidence type="ECO:0000256" key="2">
    <source>
        <dbReference type="ARBA" id="ARBA00022517"/>
    </source>
</evidence>
<evidence type="ECO:0000256" key="6">
    <source>
        <dbReference type="ARBA" id="ARBA00023274"/>
    </source>
</evidence>
<evidence type="ECO:0000313" key="12">
    <source>
        <dbReference type="Proteomes" id="UP000745764"/>
    </source>
</evidence>
<keyword evidence="4 10" id="KW-0694">RNA-binding</keyword>